<dbReference type="AlphaFoldDB" id="A0AAW1RCV5"/>
<feature type="region of interest" description="Disordered" evidence="1">
    <location>
        <begin position="307"/>
        <end position="352"/>
    </location>
</feature>
<keyword evidence="3" id="KW-1185">Reference proteome</keyword>
<feature type="region of interest" description="Disordered" evidence="1">
    <location>
        <begin position="638"/>
        <end position="661"/>
    </location>
</feature>
<evidence type="ECO:0000256" key="1">
    <source>
        <dbReference type="SAM" id="MobiDB-lite"/>
    </source>
</evidence>
<dbReference type="Gene3D" id="1.10.10.2360">
    <property type="match status" value="1"/>
</dbReference>
<feature type="compositionally biased region" description="Low complexity" evidence="1">
    <location>
        <begin position="433"/>
        <end position="443"/>
    </location>
</feature>
<feature type="region of interest" description="Disordered" evidence="1">
    <location>
        <begin position="40"/>
        <end position="98"/>
    </location>
</feature>
<feature type="region of interest" description="Disordered" evidence="1">
    <location>
        <begin position="208"/>
        <end position="234"/>
    </location>
</feature>
<sequence length="807" mass="83279">MPARPTGRSKVPSKLVETGSLFSASKYLPNILGRKARLAGVDCKPKSHSSPGELKDRIPLRRRPQRARRVAQAEATKLLESSGCSRAPDHGTSSVSAAGSCTGLLEQTASSAPAVGGNMFGNAPRPSCFATPTRANPWPTSAQSDPEEESPRKNVHWLLQNKLGEAPTPAFVTMFNAGSDAPLLALWPSELGGGGITFWTPARMPIFGTSSETTGRPEASKGKQPGREPSNGTRDIPFAITQEWEQTTMPLHPAPQQLNNFMSISAMPAYHAKCFEELRFEDYKMSAWRSDLEGRKSICTGWPRMASSGLSTHASQADSSSGLAAQPSPFGPPAEQPPFGNGKGNSNGNIASSQAALGQSNFGLSNVHPDTAETISSNEAHNAGNICVCYAPPDTPLFPFGLYDPERGIVVDVRPPAFASSIPGSGNCRKDAPATPISSASSTDGPFNVSLPVPASATSASKAALSSSLFIPPFHVPAPGTTSDISPATPAQPMPASFQSIRFGAVNPALVTPACSSTASDGASIPASGSPAWSSAFNSGAPIPPVPTFRPKQHISNMSNIDTKPLSPATPANGSALESGIPTSTPAAASLPFHGSLISHALTTASKARAGCHPLIFCTPDSAMSMPKVGKDLEWPASAPATAEPSSGRKSGSSGPTADLSTPAAAHPVIFGAPVPALSVPAVSNESASVAPTAASPLLANGQAVRFGSPAPTTAAPATVTSPFGGTYKTWPCTTASRPYFFTRHCSCSHMTEEASDGNLLSSQSQALPKGGSTAACQALKGKIWARSMESSVWVPGVAHQSQSTLL</sequence>
<protein>
    <submittedName>
        <fullName evidence="2">Uncharacterized protein</fullName>
    </submittedName>
</protein>
<accession>A0AAW1RCV5</accession>
<comment type="caution">
    <text evidence="2">The sequence shown here is derived from an EMBL/GenBank/DDBJ whole genome shotgun (WGS) entry which is preliminary data.</text>
</comment>
<dbReference type="Proteomes" id="UP001438707">
    <property type="component" value="Unassembled WGS sequence"/>
</dbReference>
<organism evidence="2 3">
    <name type="scientific">Apatococcus lobatus</name>
    <dbReference type="NCBI Taxonomy" id="904363"/>
    <lineage>
        <taxon>Eukaryota</taxon>
        <taxon>Viridiplantae</taxon>
        <taxon>Chlorophyta</taxon>
        <taxon>core chlorophytes</taxon>
        <taxon>Trebouxiophyceae</taxon>
        <taxon>Chlorellales</taxon>
        <taxon>Chlorellaceae</taxon>
        <taxon>Apatococcus</taxon>
    </lineage>
</organism>
<gene>
    <name evidence="2" type="ORF">WJX74_000615</name>
</gene>
<feature type="region of interest" description="Disordered" evidence="1">
    <location>
        <begin position="125"/>
        <end position="153"/>
    </location>
</feature>
<evidence type="ECO:0000313" key="2">
    <source>
        <dbReference type="EMBL" id="KAK9831571.1"/>
    </source>
</evidence>
<feature type="compositionally biased region" description="Polar residues" evidence="1">
    <location>
        <begin position="308"/>
        <end position="323"/>
    </location>
</feature>
<feature type="compositionally biased region" description="Basic residues" evidence="1">
    <location>
        <begin position="60"/>
        <end position="69"/>
    </location>
</feature>
<feature type="compositionally biased region" description="Low complexity" evidence="1">
    <location>
        <begin position="638"/>
        <end position="655"/>
    </location>
</feature>
<name>A0AAW1RCV5_9CHLO</name>
<proteinExistence type="predicted"/>
<dbReference type="EMBL" id="JALJOS010000013">
    <property type="protein sequence ID" value="KAK9831571.1"/>
    <property type="molecule type" value="Genomic_DNA"/>
</dbReference>
<feature type="region of interest" description="Disordered" evidence="1">
    <location>
        <begin position="421"/>
        <end position="445"/>
    </location>
</feature>
<reference evidence="2 3" key="1">
    <citation type="journal article" date="2024" name="Nat. Commun.">
        <title>Phylogenomics reveals the evolutionary origins of lichenization in chlorophyte algae.</title>
        <authorList>
            <person name="Puginier C."/>
            <person name="Libourel C."/>
            <person name="Otte J."/>
            <person name="Skaloud P."/>
            <person name="Haon M."/>
            <person name="Grisel S."/>
            <person name="Petersen M."/>
            <person name="Berrin J.G."/>
            <person name="Delaux P.M."/>
            <person name="Dal Grande F."/>
            <person name="Keller J."/>
        </authorList>
    </citation>
    <scope>NUCLEOTIDE SEQUENCE [LARGE SCALE GENOMIC DNA]</scope>
    <source>
        <strain evidence="2 3">SAG 2145</strain>
    </source>
</reference>
<evidence type="ECO:0000313" key="3">
    <source>
        <dbReference type="Proteomes" id="UP001438707"/>
    </source>
</evidence>